<evidence type="ECO:0000256" key="11">
    <source>
        <dbReference type="PIRSR" id="PIRSR006816-2"/>
    </source>
</evidence>
<keyword evidence="7" id="KW-0249">Electron transport</keyword>
<dbReference type="InterPro" id="IPR008333">
    <property type="entry name" value="Cbr1-like_FAD-bd_dom"/>
</dbReference>
<dbReference type="EMBL" id="LR593886">
    <property type="protein sequence ID" value="VTR93813.1"/>
    <property type="molecule type" value="Genomic_DNA"/>
</dbReference>
<accession>A0A6P2CY34</accession>
<dbReference type="Gene3D" id="2.10.240.10">
    <property type="entry name" value="Dihydroorotate dehydrogenase, electron transfer subunit"/>
    <property type="match status" value="1"/>
</dbReference>
<dbReference type="Pfam" id="PF10418">
    <property type="entry name" value="DHODB_Fe-S_bind"/>
    <property type="match status" value="1"/>
</dbReference>
<dbReference type="PIRSF" id="PIRSF006816">
    <property type="entry name" value="Cyc3_hyd_g"/>
    <property type="match status" value="1"/>
</dbReference>
<evidence type="ECO:0000313" key="13">
    <source>
        <dbReference type="EMBL" id="VTR93813.1"/>
    </source>
</evidence>
<dbReference type="PANTHER" id="PTHR43513:SF3">
    <property type="entry name" value="DIHYDROOROTATE DEHYDROGENASE B (NAD(+)), ELECTRON TRANSFER SUBUNIT-RELATED"/>
    <property type="match status" value="1"/>
</dbReference>
<evidence type="ECO:0000259" key="12">
    <source>
        <dbReference type="PROSITE" id="PS51384"/>
    </source>
</evidence>
<evidence type="ECO:0000256" key="3">
    <source>
        <dbReference type="ARBA" id="ARBA00022630"/>
    </source>
</evidence>
<keyword evidence="2" id="KW-0813">Transport</keyword>
<evidence type="ECO:0000256" key="10">
    <source>
        <dbReference type="ARBA" id="ARBA00034078"/>
    </source>
</evidence>
<feature type="binding site" evidence="11">
    <location>
        <position position="240"/>
    </location>
    <ligand>
        <name>[2Fe-2S] cluster</name>
        <dbReference type="ChEBI" id="CHEBI:190135"/>
    </ligand>
</feature>
<dbReference type="InterPro" id="IPR050353">
    <property type="entry name" value="PyrK_electron_transfer"/>
</dbReference>
<dbReference type="GO" id="GO:0006221">
    <property type="term" value="P:pyrimidine nucleotide biosynthetic process"/>
    <property type="evidence" value="ECO:0007669"/>
    <property type="project" value="InterPro"/>
</dbReference>
<dbReference type="PANTHER" id="PTHR43513">
    <property type="entry name" value="DIHYDROOROTATE DEHYDROGENASE B (NAD(+)), ELECTRON TRANSFER SUBUNIT"/>
    <property type="match status" value="1"/>
</dbReference>
<dbReference type="RefSeq" id="WP_162668477.1">
    <property type="nucleotide sequence ID" value="NZ_LR593886.1"/>
</dbReference>
<evidence type="ECO:0000256" key="1">
    <source>
        <dbReference type="ARBA" id="ARBA00006422"/>
    </source>
</evidence>
<dbReference type="GO" id="GO:0016491">
    <property type="term" value="F:oxidoreductase activity"/>
    <property type="evidence" value="ECO:0007669"/>
    <property type="project" value="InterPro"/>
</dbReference>
<dbReference type="InterPro" id="IPR017938">
    <property type="entry name" value="Riboflavin_synthase-like_b-brl"/>
</dbReference>
<protein>
    <recommendedName>
        <fullName evidence="12">FAD-binding FR-type domain-containing protein</fullName>
    </recommendedName>
</protein>
<keyword evidence="8 11" id="KW-0408">Iron</keyword>
<dbReference type="AlphaFoldDB" id="A0A6P2CY34"/>
<dbReference type="InterPro" id="IPR037117">
    <property type="entry name" value="Dihydroorotate_DH_ele_sf"/>
</dbReference>
<evidence type="ECO:0000256" key="8">
    <source>
        <dbReference type="ARBA" id="ARBA00023004"/>
    </source>
</evidence>
<dbReference type="Gene3D" id="3.40.50.80">
    <property type="entry name" value="Nucleotide-binding domain of ferredoxin-NADP reductase (FNR) module"/>
    <property type="match status" value="1"/>
</dbReference>
<evidence type="ECO:0000313" key="14">
    <source>
        <dbReference type="Proteomes" id="UP000464178"/>
    </source>
</evidence>
<reference evidence="13 14" key="1">
    <citation type="submission" date="2019-05" db="EMBL/GenBank/DDBJ databases">
        <authorList>
            <consortium name="Science for Life Laboratories"/>
        </authorList>
    </citation>
    <scope>NUCLEOTIDE SEQUENCE [LARGE SCALE GENOMIC DNA]</scope>
    <source>
        <strain evidence="13">Soil9</strain>
    </source>
</reference>
<dbReference type="PROSITE" id="PS51384">
    <property type="entry name" value="FAD_FR"/>
    <property type="match status" value="1"/>
</dbReference>
<evidence type="ECO:0000256" key="2">
    <source>
        <dbReference type="ARBA" id="ARBA00022448"/>
    </source>
</evidence>
<organism evidence="13 14">
    <name type="scientific">Gemmata massiliana</name>
    <dbReference type="NCBI Taxonomy" id="1210884"/>
    <lineage>
        <taxon>Bacteria</taxon>
        <taxon>Pseudomonadati</taxon>
        <taxon>Planctomycetota</taxon>
        <taxon>Planctomycetia</taxon>
        <taxon>Gemmatales</taxon>
        <taxon>Gemmataceae</taxon>
        <taxon>Gemmata</taxon>
    </lineage>
</organism>
<name>A0A6P2CY34_9BACT</name>
<dbReference type="InterPro" id="IPR017927">
    <property type="entry name" value="FAD-bd_FR_type"/>
</dbReference>
<evidence type="ECO:0000256" key="4">
    <source>
        <dbReference type="ARBA" id="ARBA00022714"/>
    </source>
</evidence>
<proteinExistence type="inferred from homology"/>
<keyword evidence="3" id="KW-0285">Flavoprotein</keyword>
<keyword evidence="9 11" id="KW-0411">Iron-sulfur</keyword>
<evidence type="ECO:0000256" key="7">
    <source>
        <dbReference type="ARBA" id="ARBA00022982"/>
    </source>
</evidence>
<dbReference type="CDD" id="cd06218">
    <property type="entry name" value="DHOD_e_trans"/>
    <property type="match status" value="1"/>
</dbReference>
<dbReference type="GO" id="GO:0046872">
    <property type="term" value="F:metal ion binding"/>
    <property type="evidence" value="ECO:0007669"/>
    <property type="project" value="UniProtKB-KW"/>
</dbReference>
<dbReference type="GO" id="GO:0050660">
    <property type="term" value="F:flavin adenine dinucleotide binding"/>
    <property type="evidence" value="ECO:0007669"/>
    <property type="project" value="InterPro"/>
</dbReference>
<keyword evidence="14" id="KW-1185">Reference proteome</keyword>
<comment type="cofactor">
    <cofactor evidence="10">
        <name>[2Fe-2S] cluster</name>
        <dbReference type="ChEBI" id="CHEBI:190135"/>
    </cofactor>
</comment>
<evidence type="ECO:0000256" key="6">
    <source>
        <dbReference type="ARBA" id="ARBA00022827"/>
    </source>
</evidence>
<feature type="binding site" evidence="11">
    <location>
        <position position="259"/>
    </location>
    <ligand>
        <name>[2Fe-2S] cluster</name>
        <dbReference type="ChEBI" id="CHEBI:190135"/>
    </ligand>
</feature>
<dbReference type="Proteomes" id="UP000464178">
    <property type="component" value="Chromosome"/>
</dbReference>
<comment type="similarity">
    <text evidence="1">Belongs to the PyrK family.</text>
</comment>
<dbReference type="Gene3D" id="2.40.30.10">
    <property type="entry name" value="Translation factors"/>
    <property type="match status" value="1"/>
</dbReference>
<comment type="cofactor">
    <cofactor evidence="11">
        <name>[2Fe-2S] cluster</name>
        <dbReference type="ChEBI" id="CHEBI:190135"/>
    </cofactor>
    <text evidence="11">Binds 1 [2Fe-2S] cluster per subunit.</text>
</comment>
<sequence length="273" mass="29208">MFHRTARVLEHVKLAERTFRVRLHCPELAATIRPGQFVMLRLPNTTDPLLGRPFALYDTVLDDSGAPVAVDVVYLVVGKMTGRLVEVRAGEDLQVWGPLGKPFLDVGTPDRVTLVAGGIGQTPFLAYARELLGTRGFGGDAPRARTKKISLYYGVRCADLAAGVDDFRAAGVDVNLASDDGSIGTKGFVTQLLEAHGVTGPLVGCGPEPMLHALAKLAAKWNVPCQVSLETPMACGVGICFSCVAKVKTPEGDDYKRVCVDGPCFDAAKLVWE</sequence>
<dbReference type="InterPro" id="IPR012165">
    <property type="entry name" value="Cyt_c3_hydrogenase_gsu"/>
</dbReference>
<evidence type="ECO:0000256" key="9">
    <source>
        <dbReference type="ARBA" id="ARBA00023014"/>
    </source>
</evidence>
<dbReference type="Pfam" id="PF00970">
    <property type="entry name" value="FAD_binding_6"/>
    <property type="match status" value="1"/>
</dbReference>
<keyword evidence="6" id="KW-0274">FAD</keyword>
<dbReference type="GO" id="GO:0051537">
    <property type="term" value="F:2 iron, 2 sulfur cluster binding"/>
    <property type="evidence" value="ECO:0007669"/>
    <property type="project" value="UniProtKB-KW"/>
</dbReference>
<dbReference type="KEGG" id="gms:SOIL9_39010"/>
<gene>
    <name evidence="13" type="ORF">SOIL9_39010</name>
</gene>
<evidence type="ECO:0000256" key="5">
    <source>
        <dbReference type="ARBA" id="ARBA00022723"/>
    </source>
</evidence>
<dbReference type="SUPFAM" id="SSF63380">
    <property type="entry name" value="Riboflavin synthase domain-like"/>
    <property type="match status" value="1"/>
</dbReference>
<dbReference type="InterPro" id="IPR019480">
    <property type="entry name" value="Dihydroorotate_DH_Fe-S-bd"/>
</dbReference>
<feature type="binding site" evidence="11">
    <location>
        <position position="243"/>
    </location>
    <ligand>
        <name>[2Fe-2S] cluster</name>
        <dbReference type="ChEBI" id="CHEBI:190135"/>
    </ligand>
</feature>
<keyword evidence="5 11" id="KW-0479">Metal-binding</keyword>
<dbReference type="SUPFAM" id="SSF52343">
    <property type="entry name" value="Ferredoxin reductase-like, C-terminal NADP-linked domain"/>
    <property type="match status" value="1"/>
</dbReference>
<feature type="binding site" evidence="11">
    <location>
        <position position="235"/>
    </location>
    <ligand>
        <name>[2Fe-2S] cluster</name>
        <dbReference type="ChEBI" id="CHEBI:190135"/>
    </ligand>
</feature>
<feature type="domain" description="FAD-binding FR-type" evidence="12">
    <location>
        <begin position="1"/>
        <end position="105"/>
    </location>
</feature>
<keyword evidence="4 11" id="KW-0001">2Fe-2S</keyword>
<dbReference type="InterPro" id="IPR039261">
    <property type="entry name" value="FNR_nucleotide-bd"/>
</dbReference>